<keyword evidence="2" id="KW-1185">Reference proteome</keyword>
<dbReference type="Proteomes" id="UP000054359">
    <property type="component" value="Unassembled WGS sequence"/>
</dbReference>
<reference evidence="1 2" key="1">
    <citation type="submission" date="2013-11" db="EMBL/GenBank/DDBJ databases">
        <title>Genome sequencing of Stegodyphus mimosarum.</title>
        <authorList>
            <person name="Bechsgaard J."/>
        </authorList>
    </citation>
    <scope>NUCLEOTIDE SEQUENCE [LARGE SCALE GENOMIC DNA]</scope>
</reference>
<feature type="non-terminal residue" evidence="1">
    <location>
        <position position="1"/>
    </location>
</feature>
<organism evidence="1 2">
    <name type="scientific">Stegodyphus mimosarum</name>
    <name type="common">African social velvet spider</name>
    <dbReference type="NCBI Taxonomy" id="407821"/>
    <lineage>
        <taxon>Eukaryota</taxon>
        <taxon>Metazoa</taxon>
        <taxon>Ecdysozoa</taxon>
        <taxon>Arthropoda</taxon>
        <taxon>Chelicerata</taxon>
        <taxon>Arachnida</taxon>
        <taxon>Araneae</taxon>
        <taxon>Araneomorphae</taxon>
        <taxon>Entelegynae</taxon>
        <taxon>Eresoidea</taxon>
        <taxon>Eresidae</taxon>
        <taxon>Stegodyphus</taxon>
    </lineage>
</organism>
<dbReference type="EMBL" id="KK116190">
    <property type="protein sequence ID" value="KFM67030.1"/>
    <property type="molecule type" value="Genomic_DNA"/>
</dbReference>
<dbReference type="AlphaFoldDB" id="A0A087TPJ1"/>
<evidence type="ECO:0000313" key="2">
    <source>
        <dbReference type="Proteomes" id="UP000054359"/>
    </source>
</evidence>
<gene>
    <name evidence="1" type="ORF">X975_12298</name>
</gene>
<accession>A0A087TPJ1</accession>
<sequence length="69" mass="7639">AAPWKNAGELSVAFDLNSVLDILRGDSFGSWEITLVRLKEGRGLGRQDTRPAKCECSHRTELLVSRLVV</sequence>
<proteinExistence type="predicted"/>
<feature type="non-terminal residue" evidence="1">
    <location>
        <position position="69"/>
    </location>
</feature>
<name>A0A087TPJ1_STEMI</name>
<protein>
    <submittedName>
        <fullName evidence="1">Uncharacterized protein</fullName>
    </submittedName>
</protein>
<evidence type="ECO:0000313" key="1">
    <source>
        <dbReference type="EMBL" id="KFM67030.1"/>
    </source>
</evidence>